<organism evidence="1 2">
    <name type="scientific">Phytophthora lilii</name>
    <dbReference type="NCBI Taxonomy" id="2077276"/>
    <lineage>
        <taxon>Eukaryota</taxon>
        <taxon>Sar</taxon>
        <taxon>Stramenopiles</taxon>
        <taxon>Oomycota</taxon>
        <taxon>Peronosporomycetes</taxon>
        <taxon>Peronosporales</taxon>
        <taxon>Peronosporaceae</taxon>
        <taxon>Phytophthora</taxon>
    </lineage>
</organism>
<gene>
    <name evidence="1" type="ORF">Plil01_000067200</name>
</gene>
<dbReference type="AlphaFoldDB" id="A0A9W6TBM4"/>
<name>A0A9W6TBM4_9STRA</name>
<comment type="caution">
    <text evidence="1">The sequence shown here is derived from an EMBL/GenBank/DDBJ whole genome shotgun (WGS) entry which is preliminary data.</text>
</comment>
<keyword evidence="2" id="KW-1185">Reference proteome</keyword>
<evidence type="ECO:0000313" key="1">
    <source>
        <dbReference type="EMBL" id="GMF09801.1"/>
    </source>
</evidence>
<reference evidence="1" key="1">
    <citation type="submission" date="2023-04" db="EMBL/GenBank/DDBJ databases">
        <title>Phytophthora lilii NBRC 32176.</title>
        <authorList>
            <person name="Ichikawa N."/>
            <person name="Sato H."/>
            <person name="Tonouchi N."/>
        </authorList>
    </citation>
    <scope>NUCLEOTIDE SEQUENCE</scope>
    <source>
        <strain evidence="1">NBRC 32176</strain>
    </source>
</reference>
<accession>A0A9W6TBM4</accession>
<evidence type="ECO:0000313" key="2">
    <source>
        <dbReference type="Proteomes" id="UP001165083"/>
    </source>
</evidence>
<dbReference type="EMBL" id="BSXW01000019">
    <property type="protein sequence ID" value="GMF09801.1"/>
    <property type="molecule type" value="Genomic_DNA"/>
</dbReference>
<sequence>MNKLVVVRVQQGDVTTADFANLQQQNKQGIIVSPIDYQTLQMNQDLWTVSESTIDLIKATASDKSYENINSFISTLTRLAFQAGPPIKRFQNANW</sequence>
<protein>
    <submittedName>
        <fullName evidence="1">Unnamed protein product</fullName>
    </submittedName>
</protein>
<dbReference type="Proteomes" id="UP001165083">
    <property type="component" value="Unassembled WGS sequence"/>
</dbReference>
<proteinExistence type="predicted"/>